<accession>A0A6U6B6R2</accession>
<dbReference type="EMBL" id="HBKN01028164">
    <property type="protein sequence ID" value="CAE2311714.1"/>
    <property type="molecule type" value="Transcribed_RNA"/>
</dbReference>
<name>A0A6U6B6R2_GUITH</name>
<gene>
    <name evidence="1" type="ORF">GTHE00462_LOCUS21788</name>
    <name evidence="2" type="ORF">GTHE00462_LOCUS21791</name>
</gene>
<dbReference type="AlphaFoldDB" id="A0A6U6B6R2"/>
<protein>
    <submittedName>
        <fullName evidence="2">Uncharacterized protein</fullName>
    </submittedName>
</protein>
<reference evidence="2" key="1">
    <citation type="submission" date="2021-01" db="EMBL/GenBank/DDBJ databases">
        <authorList>
            <person name="Corre E."/>
            <person name="Pelletier E."/>
            <person name="Niang G."/>
            <person name="Scheremetjew M."/>
            <person name="Finn R."/>
            <person name="Kale V."/>
            <person name="Holt S."/>
            <person name="Cochrane G."/>
            <person name="Meng A."/>
            <person name="Brown T."/>
            <person name="Cohen L."/>
        </authorList>
    </citation>
    <scope>NUCLEOTIDE SEQUENCE</scope>
    <source>
        <strain evidence="2">CCMP 2712</strain>
    </source>
</reference>
<evidence type="ECO:0000313" key="1">
    <source>
        <dbReference type="EMBL" id="CAE2311709.1"/>
    </source>
</evidence>
<dbReference type="EMBL" id="HBKN01028161">
    <property type="protein sequence ID" value="CAE2311709.1"/>
    <property type="molecule type" value="Transcribed_RNA"/>
</dbReference>
<organism evidence="2">
    <name type="scientific">Guillardia theta</name>
    <name type="common">Cryptophyte</name>
    <name type="synonym">Cryptomonas phi</name>
    <dbReference type="NCBI Taxonomy" id="55529"/>
    <lineage>
        <taxon>Eukaryota</taxon>
        <taxon>Cryptophyceae</taxon>
        <taxon>Pyrenomonadales</taxon>
        <taxon>Geminigeraceae</taxon>
        <taxon>Guillardia</taxon>
    </lineage>
</organism>
<evidence type="ECO:0000313" key="2">
    <source>
        <dbReference type="EMBL" id="CAE2311714.1"/>
    </source>
</evidence>
<sequence>MDASWSTPASSGIRVPRADASMSVDLGTPYHSWREGQEADLTYRIMSKSPAYSPFHTKDNVTGMEEDKEHQEVGDQAADYLEEDWMHPVADLYKSTARDLDATENPLQVAQPLSEFVMQALDFHLAQMEGKDSLYSAIGRLFLLLHFLFYDTAGSSYLWPLSPLRNVQTKAAGFSELESMLYPPSSMIIADDDSFDPALCHLRRILFWLESDCVGIKELEEQLDQWFRGISGMRSDSKKLEFSEELLTLQGCSSQSALISMTSMIFWHIRRGELVMAQERCRKCSGTTDAYKEGGKLWWKAAMLEPSVFYFEPSQMACMRNSKYAEWHQIKSLDDCEEGSIQSLQNASQFGNEKISPQAWKRFRSVCQSKYRSLAVQEQQIRRSKDKSEFMLHAHDRAIFAVMAGVWPGLQTDLHDGMGGRERDDMRQELREAKILSRWEDELWFDLRRIFVEQTRKLLEEDHSESIMRQISDAVRQAGNVSQEYDEFVSRTREGDKRHKLVNTIAEIQRQVIALDLHGLFAELDKLTALESLERRSQEGTSSSQMTSLAAHLAVYFKTMLFIQGGQTLSSKGADPEKASWHAELVDVLRKIDLILERHVEMLIACQSWQEVPLILSVTLNHLVFPCRARPFAEAFNRVVQQMAQENEARVERLSILFLTSVEQNVSDSSSRRDLIKQMEFWLGSERLKKTGEEVAGQLETGLGLDVGERLKEIFLHTKQSFQAIHKAHAFLLSYFAAEKEIEGSSIVVKLIELVAPRETGDATDYGHFGSQEFENCKAQLVSNFNLLADYEEKVLKEAFAEKEAGDSLLFEYERERSRRTQHAFYVEELGREVAACLPRGSNLDVSIAHSSFSARQTQVASHSPLVRAAGLYSSSFRKLHEVLSRVKEQSKDISTLFFYVKQLARLCVWSALSDIFDQEIGSLRLWESSRDRLSHREVERLDSYAFVHMYRILVVLHLRPVWTQLDAITTSDEKALPTFNEVLQPLVNKLIGYQVNDEGLIVSPWSSSYVKICGLLSQVRRQNGLDDSRWNALCLGLANVIASETTEVYKDLADGCLDALLRNDWALASLNLWCSNE</sequence>
<proteinExistence type="predicted"/>